<dbReference type="PROSITE" id="PS50887">
    <property type="entry name" value="GGDEF"/>
    <property type="match status" value="1"/>
</dbReference>
<dbReference type="InterPro" id="IPR029787">
    <property type="entry name" value="Nucleotide_cyclase"/>
</dbReference>
<dbReference type="InterPro" id="IPR050469">
    <property type="entry name" value="Diguanylate_Cyclase"/>
</dbReference>
<evidence type="ECO:0000313" key="7">
    <source>
        <dbReference type="Proteomes" id="UP000191820"/>
    </source>
</evidence>
<sequence length="410" mass="46439">MRILIVEDNEAVSKVLRHLLMQELHCEVDIAADVSSANALPEQHSYFVVVAELNLPDAPDGEIAQLVLMSYQTPCIVLSSNLDARQRKKLLKLGIADYVLKENRFSYEYVVKLVARLDQNQHVKVLVADDSVVSRKFVKVLLEQQLFTVLEACDGAEAITVLNETPDIQLLITDYNMPNVDGFELILKVREKFSREDLAIIGLSNDTDESLSARFIKNGANDFLQKPFVHEEFHCRVLNTLDSLDMIRSLWEQANRDYLTKAYTRRYFFTQHEKDVSDAGQFALGLIDIDFFKKVNDTHGHDVGDQVLFEFAKRLKNAFGQHFTVARFGGEEFVVAFKGLDGDRAFTVMDKFRQQVNSQPFITDAGELTISFSCGIAKAESTDTNLDTLLHRADLCLYEAKEAGRNKVVL</sequence>
<dbReference type="Pfam" id="PF00072">
    <property type="entry name" value="Response_reg"/>
    <property type="match status" value="2"/>
</dbReference>
<dbReference type="InterPro" id="IPR001789">
    <property type="entry name" value="Sig_transdc_resp-reg_receiver"/>
</dbReference>
<dbReference type="PANTHER" id="PTHR45138">
    <property type="entry name" value="REGULATORY COMPONENTS OF SENSORY TRANSDUCTION SYSTEM"/>
    <property type="match status" value="1"/>
</dbReference>
<dbReference type="SMART" id="SM00267">
    <property type="entry name" value="GGDEF"/>
    <property type="match status" value="1"/>
</dbReference>
<comment type="caution">
    <text evidence="3">Lacks conserved residue(s) required for the propagation of feature annotation.</text>
</comment>
<dbReference type="InterPro" id="IPR043128">
    <property type="entry name" value="Rev_trsase/Diguanyl_cyclase"/>
</dbReference>
<dbReference type="Pfam" id="PF00990">
    <property type="entry name" value="GGDEF"/>
    <property type="match status" value="1"/>
</dbReference>
<feature type="domain" description="GGDEF" evidence="5">
    <location>
        <begin position="280"/>
        <end position="410"/>
    </location>
</feature>
<dbReference type="InterPro" id="IPR000160">
    <property type="entry name" value="GGDEF_dom"/>
</dbReference>
<feature type="modified residue" description="4-aspartylphosphate" evidence="3">
    <location>
        <position position="174"/>
    </location>
</feature>
<evidence type="ECO:0000256" key="3">
    <source>
        <dbReference type="PROSITE-ProRule" id="PRU00169"/>
    </source>
</evidence>
<dbReference type="EC" id="2.7.7.65" evidence="1"/>
<dbReference type="SUPFAM" id="SSF52172">
    <property type="entry name" value="CheY-like"/>
    <property type="match status" value="2"/>
</dbReference>
<dbReference type="RefSeq" id="WP_080916071.1">
    <property type="nucleotide sequence ID" value="NZ_CP020472.1"/>
</dbReference>
<dbReference type="PROSITE" id="PS50110">
    <property type="entry name" value="RESPONSE_REGULATORY"/>
    <property type="match status" value="2"/>
</dbReference>
<evidence type="ECO:0000259" key="4">
    <source>
        <dbReference type="PROSITE" id="PS50110"/>
    </source>
</evidence>
<proteinExistence type="predicted"/>
<organism evidence="6 7">
    <name type="scientific">Shewanella japonica</name>
    <dbReference type="NCBI Taxonomy" id="93973"/>
    <lineage>
        <taxon>Bacteria</taxon>
        <taxon>Pseudomonadati</taxon>
        <taxon>Pseudomonadota</taxon>
        <taxon>Gammaproteobacteria</taxon>
        <taxon>Alteromonadales</taxon>
        <taxon>Shewanellaceae</taxon>
        <taxon>Shewanella</taxon>
    </lineage>
</organism>
<evidence type="ECO:0000259" key="5">
    <source>
        <dbReference type="PROSITE" id="PS50887"/>
    </source>
</evidence>
<dbReference type="Gene3D" id="3.30.70.270">
    <property type="match status" value="1"/>
</dbReference>
<evidence type="ECO:0000256" key="2">
    <source>
        <dbReference type="ARBA" id="ARBA00034247"/>
    </source>
</evidence>
<evidence type="ECO:0000256" key="1">
    <source>
        <dbReference type="ARBA" id="ARBA00012528"/>
    </source>
</evidence>
<dbReference type="PANTHER" id="PTHR45138:SF9">
    <property type="entry name" value="DIGUANYLATE CYCLASE DGCM-RELATED"/>
    <property type="match status" value="1"/>
</dbReference>
<dbReference type="Gene3D" id="3.40.50.2300">
    <property type="match status" value="2"/>
</dbReference>
<name>A0ABM6JN76_9GAMM</name>
<dbReference type="NCBIfam" id="TIGR00254">
    <property type="entry name" value="GGDEF"/>
    <property type="match status" value="1"/>
</dbReference>
<evidence type="ECO:0000313" key="6">
    <source>
        <dbReference type="EMBL" id="ARD22911.1"/>
    </source>
</evidence>
<dbReference type="CDD" id="cd01949">
    <property type="entry name" value="GGDEF"/>
    <property type="match status" value="1"/>
</dbReference>
<feature type="domain" description="Response regulatory" evidence="4">
    <location>
        <begin position="124"/>
        <end position="241"/>
    </location>
</feature>
<gene>
    <name evidence="6" type="ORF">SJ2017_2622</name>
</gene>
<accession>A0ABM6JN76</accession>
<keyword evidence="3" id="KW-0597">Phosphoprotein</keyword>
<dbReference type="SMART" id="SM00448">
    <property type="entry name" value="REC"/>
    <property type="match status" value="2"/>
</dbReference>
<reference evidence="6 7" key="1">
    <citation type="submission" date="2017-03" db="EMBL/GenBank/DDBJ databases">
        <title>Genome sequencing of Shewanella japonica KCTC 22435.</title>
        <authorList>
            <person name="Kim K.M."/>
        </authorList>
    </citation>
    <scope>NUCLEOTIDE SEQUENCE [LARGE SCALE GENOMIC DNA]</scope>
    <source>
        <strain evidence="6 7">KCTC 22435</strain>
    </source>
</reference>
<dbReference type="EMBL" id="CP020472">
    <property type="protein sequence ID" value="ARD22911.1"/>
    <property type="molecule type" value="Genomic_DNA"/>
</dbReference>
<dbReference type="CDD" id="cd17544">
    <property type="entry name" value="REC_2_GGDEF"/>
    <property type="match status" value="1"/>
</dbReference>
<dbReference type="SUPFAM" id="SSF55073">
    <property type="entry name" value="Nucleotide cyclase"/>
    <property type="match status" value="1"/>
</dbReference>
<keyword evidence="7" id="KW-1185">Reference proteome</keyword>
<feature type="domain" description="Response regulatory" evidence="4">
    <location>
        <begin position="2"/>
        <end position="116"/>
    </location>
</feature>
<protein>
    <recommendedName>
        <fullName evidence="1">diguanylate cyclase</fullName>
        <ecNumber evidence="1">2.7.7.65</ecNumber>
    </recommendedName>
</protein>
<dbReference type="Proteomes" id="UP000191820">
    <property type="component" value="Chromosome"/>
</dbReference>
<dbReference type="InterPro" id="IPR011006">
    <property type="entry name" value="CheY-like_superfamily"/>
</dbReference>
<comment type="catalytic activity">
    <reaction evidence="2">
        <text>2 GTP = 3',3'-c-di-GMP + 2 diphosphate</text>
        <dbReference type="Rhea" id="RHEA:24898"/>
        <dbReference type="ChEBI" id="CHEBI:33019"/>
        <dbReference type="ChEBI" id="CHEBI:37565"/>
        <dbReference type="ChEBI" id="CHEBI:58805"/>
        <dbReference type="EC" id="2.7.7.65"/>
    </reaction>
</comment>